<dbReference type="Gene3D" id="3.40.1350.10">
    <property type="match status" value="1"/>
</dbReference>
<sequence length="342" mass="40191">MYYKEREWRVITRYFKFVATFSGQEDWMMQELKDGRARFGWSGPGSDLRRIKEIPSSQRTSNEKVTWRYTQFLMKRLTVGDRLVIQLKRPLRQFLIAEVTGEYGSTDPEMDDFNHYVECRLLTNDYIRVASQMVSQQLRHHLSKRGQYYEIYNSDALDNLERIEKISREGGEEFEKLNQEGNAALFASQALEEELIKKTYERISQQWPSAHFESFVKELIESMAGVEVKKAGDSGKGWDLTIKILDPFDGSDLLDDIPVQCKNYQGNVRTEKPIEDLIRCSRNSKSNYAYLFIMGDISQSFEDCFKMRMEETKQELGRDIEWRMIGQEDIAKLYLKKLNALT</sequence>
<feature type="domain" description="Restriction endonuclease type IV Mrr" evidence="1">
    <location>
        <begin position="206"/>
        <end position="298"/>
    </location>
</feature>
<name>A0A845E4L0_9BACI</name>
<protein>
    <recommendedName>
        <fullName evidence="1">Restriction endonuclease type IV Mrr domain-containing protein</fullName>
    </recommendedName>
</protein>
<dbReference type="Pfam" id="PF04471">
    <property type="entry name" value="Mrr_cat"/>
    <property type="match status" value="1"/>
</dbReference>
<accession>A0A845E4L0</accession>
<proteinExistence type="predicted"/>
<dbReference type="Proteomes" id="UP000460949">
    <property type="component" value="Unassembled WGS sequence"/>
</dbReference>
<dbReference type="GO" id="GO:0009307">
    <property type="term" value="P:DNA restriction-modification system"/>
    <property type="evidence" value="ECO:0007669"/>
    <property type="project" value="InterPro"/>
</dbReference>
<dbReference type="InterPro" id="IPR007560">
    <property type="entry name" value="Restrct_endonuc_IV_Mrr"/>
</dbReference>
<evidence type="ECO:0000259" key="1">
    <source>
        <dbReference type="Pfam" id="PF04471"/>
    </source>
</evidence>
<dbReference type="AlphaFoldDB" id="A0A845E4L0"/>
<gene>
    <name evidence="2" type="ORF">GLW04_11925</name>
</gene>
<evidence type="ECO:0000313" key="3">
    <source>
        <dbReference type="Proteomes" id="UP000460949"/>
    </source>
</evidence>
<dbReference type="EMBL" id="WMET01000002">
    <property type="protein sequence ID" value="MYL20604.1"/>
    <property type="molecule type" value="Genomic_DNA"/>
</dbReference>
<dbReference type="RefSeq" id="WP_160837445.1">
    <property type="nucleotide sequence ID" value="NZ_WMET01000002.1"/>
</dbReference>
<organism evidence="2 3">
    <name type="scientific">Halobacillus litoralis</name>
    <dbReference type="NCBI Taxonomy" id="45668"/>
    <lineage>
        <taxon>Bacteria</taxon>
        <taxon>Bacillati</taxon>
        <taxon>Bacillota</taxon>
        <taxon>Bacilli</taxon>
        <taxon>Bacillales</taxon>
        <taxon>Bacillaceae</taxon>
        <taxon>Halobacillus</taxon>
    </lineage>
</organism>
<dbReference type="GO" id="GO:0004519">
    <property type="term" value="F:endonuclease activity"/>
    <property type="evidence" value="ECO:0007669"/>
    <property type="project" value="InterPro"/>
</dbReference>
<dbReference type="InterPro" id="IPR011856">
    <property type="entry name" value="tRNA_endonuc-like_dom_sf"/>
</dbReference>
<comment type="caution">
    <text evidence="2">The sequence shown here is derived from an EMBL/GenBank/DDBJ whole genome shotgun (WGS) entry which is preliminary data.</text>
</comment>
<evidence type="ECO:0000313" key="2">
    <source>
        <dbReference type="EMBL" id="MYL20604.1"/>
    </source>
</evidence>
<dbReference type="GO" id="GO:0003677">
    <property type="term" value="F:DNA binding"/>
    <property type="evidence" value="ECO:0007669"/>
    <property type="project" value="InterPro"/>
</dbReference>
<reference evidence="2 3" key="1">
    <citation type="submission" date="2019-11" db="EMBL/GenBank/DDBJ databases">
        <title>Genome sequences of 17 halophilic strains isolated from different environments.</title>
        <authorList>
            <person name="Furrow R.E."/>
        </authorList>
    </citation>
    <scope>NUCLEOTIDE SEQUENCE [LARGE SCALE GENOMIC DNA]</scope>
    <source>
        <strain evidence="2 3">22511_23_Filter</strain>
    </source>
</reference>